<dbReference type="InterPro" id="IPR036583">
    <property type="entry name" value="23S_rRNA_IVS_sf"/>
</dbReference>
<proteinExistence type="predicted"/>
<reference evidence="1 2" key="1">
    <citation type="submission" date="2017-11" db="EMBL/GenBank/DDBJ databases">
        <title>Taxonomic description and genome sequences of Spirosoma HA7 sp. nov., isolated from pollen microhabitat of Corylus avellana.</title>
        <authorList>
            <person name="Ambika Manirajan B."/>
            <person name="Suarez C."/>
            <person name="Ratering S."/>
            <person name="Geissler-Plaum R."/>
            <person name="Cardinale M."/>
            <person name="Sylvia S."/>
        </authorList>
    </citation>
    <scope>NUCLEOTIDE SEQUENCE [LARGE SCALE GENOMIC DNA]</scope>
    <source>
        <strain evidence="1 2">HA7</strain>
    </source>
</reference>
<dbReference type="EMBL" id="CP025096">
    <property type="protein sequence ID" value="AUD05106.1"/>
    <property type="molecule type" value="Genomic_DNA"/>
</dbReference>
<dbReference type="Pfam" id="PF05635">
    <property type="entry name" value="23S_rRNA_IVP"/>
    <property type="match status" value="1"/>
</dbReference>
<dbReference type="Gene3D" id="1.20.1440.60">
    <property type="entry name" value="23S rRNA-intervening sequence"/>
    <property type="match status" value="1"/>
</dbReference>
<dbReference type="SUPFAM" id="SSF158446">
    <property type="entry name" value="IVS-encoded protein-like"/>
    <property type="match status" value="1"/>
</dbReference>
<dbReference type="NCBIfam" id="TIGR02436">
    <property type="entry name" value="four helix bundle protein"/>
    <property type="match status" value="1"/>
</dbReference>
<dbReference type="PANTHER" id="PTHR38471:SF2">
    <property type="entry name" value="FOUR HELIX BUNDLE PROTEIN"/>
    <property type="match status" value="1"/>
</dbReference>
<dbReference type="AlphaFoldDB" id="A0A2K8Z5D6"/>
<sequence length="119" mass="13820">MEKSKHFRELIVWQKAHQLVLSIYKLTKVFPKEELFALTSQLRRSAVSVPANISEGYRKRTIPDKAKFMNIAQGSLDETHYYLILAQDLDYGNTEELQANLEEVARLLTAYYNAIEAKR</sequence>
<evidence type="ECO:0000313" key="2">
    <source>
        <dbReference type="Proteomes" id="UP000232883"/>
    </source>
</evidence>
<keyword evidence="2" id="KW-1185">Reference proteome</keyword>
<organism evidence="1 2">
    <name type="scientific">Spirosoma pollinicola</name>
    <dbReference type="NCBI Taxonomy" id="2057025"/>
    <lineage>
        <taxon>Bacteria</taxon>
        <taxon>Pseudomonadati</taxon>
        <taxon>Bacteroidota</taxon>
        <taxon>Cytophagia</taxon>
        <taxon>Cytophagales</taxon>
        <taxon>Cytophagaceae</taxon>
        <taxon>Spirosoma</taxon>
    </lineage>
</organism>
<name>A0A2K8Z5D6_9BACT</name>
<evidence type="ECO:0000313" key="1">
    <source>
        <dbReference type="EMBL" id="AUD05106.1"/>
    </source>
</evidence>
<dbReference type="OrthoDB" id="9811959at2"/>
<dbReference type="KEGG" id="spir:CWM47_26630"/>
<dbReference type="InterPro" id="IPR012657">
    <property type="entry name" value="23S_rRNA-intervening_sequence"/>
</dbReference>
<accession>A0A2K8Z5D6</accession>
<dbReference type="Proteomes" id="UP000232883">
    <property type="component" value="Chromosome"/>
</dbReference>
<protein>
    <submittedName>
        <fullName evidence="1">Four helix bundle protein</fullName>
    </submittedName>
</protein>
<dbReference type="CDD" id="cd16377">
    <property type="entry name" value="23S_rRNA_IVP_like"/>
    <property type="match status" value="1"/>
</dbReference>
<dbReference type="RefSeq" id="WP_100991571.1">
    <property type="nucleotide sequence ID" value="NZ_CP025096.1"/>
</dbReference>
<gene>
    <name evidence="1" type="ORF">CWM47_26630</name>
</gene>
<dbReference type="PANTHER" id="PTHR38471">
    <property type="entry name" value="FOUR HELIX BUNDLE PROTEIN"/>
    <property type="match status" value="1"/>
</dbReference>